<reference evidence="3 4" key="2">
    <citation type="submission" date="2019-02" db="EMBL/GenBank/DDBJ databases">
        <title>'Lichenibacterium ramalinii' gen. nov. sp. nov., 'Lichenibacterium minor' gen. nov. sp. nov.</title>
        <authorList>
            <person name="Pankratov T."/>
        </authorList>
    </citation>
    <scope>NUCLEOTIDE SEQUENCE [LARGE SCALE GENOMIC DNA]</scope>
    <source>
        <strain evidence="3 4">RmlP026</strain>
    </source>
</reference>
<dbReference type="SUPFAM" id="SSF52172">
    <property type="entry name" value="CheY-like"/>
    <property type="match status" value="1"/>
</dbReference>
<comment type="caution">
    <text evidence="3">The sequence shown here is derived from an EMBL/GenBank/DDBJ whole genome shotgun (WGS) entry which is preliminary data.</text>
</comment>
<proteinExistence type="predicted"/>
<dbReference type="InterPro" id="IPR011006">
    <property type="entry name" value="CheY-like_superfamily"/>
</dbReference>
<dbReference type="Pfam" id="PF00072">
    <property type="entry name" value="Response_reg"/>
    <property type="match status" value="1"/>
</dbReference>
<sequence length="136" mass="14254">MPPSTSDAPLAGRRILVVEDVYFVADDIAAALRGAGAIVVGPAPNGPAALSLMASERLDAAVLDINLHDEAVYPVAEALRARGTPFVFATGYDRCSIPASYRGVPLWEKPFDSAALIRSLPALIDAVGGRRDRPTA</sequence>
<dbReference type="AlphaFoldDB" id="A0A4Q2U780"/>
<name>A0A4Q2U780_9HYPH</name>
<evidence type="ECO:0000259" key="2">
    <source>
        <dbReference type="PROSITE" id="PS50110"/>
    </source>
</evidence>
<evidence type="ECO:0000313" key="4">
    <source>
        <dbReference type="Proteomes" id="UP000290759"/>
    </source>
</evidence>
<evidence type="ECO:0000256" key="1">
    <source>
        <dbReference type="PROSITE-ProRule" id="PRU00169"/>
    </source>
</evidence>
<gene>
    <name evidence="3" type="ORF">D3273_17070</name>
</gene>
<organism evidence="3 4">
    <name type="scientific">Lichenibacterium minor</name>
    <dbReference type="NCBI Taxonomy" id="2316528"/>
    <lineage>
        <taxon>Bacteria</taxon>
        <taxon>Pseudomonadati</taxon>
        <taxon>Pseudomonadota</taxon>
        <taxon>Alphaproteobacteria</taxon>
        <taxon>Hyphomicrobiales</taxon>
        <taxon>Lichenihabitantaceae</taxon>
        <taxon>Lichenibacterium</taxon>
    </lineage>
</organism>
<dbReference type="Gene3D" id="3.40.50.2300">
    <property type="match status" value="1"/>
</dbReference>
<feature type="modified residue" description="4-aspartylphosphate" evidence="1">
    <location>
        <position position="64"/>
    </location>
</feature>
<accession>A0A4Q2U780</accession>
<evidence type="ECO:0000313" key="3">
    <source>
        <dbReference type="EMBL" id="RYC30725.1"/>
    </source>
</evidence>
<dbReference type="OrthoDB" id="582170at2"/>
<dbReference type="PROSITE" id="PS50110">
    <property type="entry name" value="RESPONSE_REGULATORY"/>
    <property type="match status" value="1"/>
</dbReference>
<reference evidence="3 4" key="1">
    <citation type="submission" date="2018-12" db="EMBL/GenBank/DDBJ databases">
        <authorList>
            <person name="Grouzdev D.S."/>
            <person name="Krutkina M.S."/>
        </authorList>
    </citation>
    <scope>NUCLEOTIDE SEQUENCE [LARGE SCALE GENOMIC DNA]</scope>
    <source>
        <strain evidence="3 4">RmlP026</strain>
    </source>
</reference>
<keyword evidence="1" id="KW-0597">Phosphoprotein</keyword>
<dbReference type="SMART" id="SM00448">
    <property type="entry name" value="REC"/>
    <property type="match status" value="1"/>
</dbReference>
<keyword evidence="4" id="KW-1185">Reference proteome</keyword>
<feature type="domain" description="Response regulatory" evidence="2">
    <location>
        <begin position="14"/>
        <end position="124"/>
    </location>
</feature>
<dbReference type="GO" id="GO:0000160">
    <property type="term" value="P:phosphorelay signal transduction system"/>
    <property type="evidence" value="ECO:0007669"/>
    <property type="project" value="InterPro"/>
</dbReference>
<protein>
    <submittedName>
        <fullName evidence="3">Response regulator</fullName>
    </submittedName>
</protein>
<dbReference type="Proteomes" id="UP000290759">
    <property type="component" value="Unassembled WGS sequence"/>
</dbReference>
<dbReference type="InterPro" id="IPR001789">
    <property type="entry name" value="Sig_transdc_resp-reg_receiver"/>
</dbReference>
<dbReference type="RefSeq" id="WP_129228101.1">
    <property type="nucleotide sequence ID" value="NZ_QYBB01000021.1"/>
</dbReference>
<dbReference type="EMBL" id="QYBB01000021">
    <property type="protein sequence ID" value="RYC30725.1"/>
    <property type="molecule type" value="Genomic_DNA"/>
</dbReference>